<comment type="caution">
    <text evidence="1">The sequence shown here is derived from an EMBL/GenBank/DDBJ whole genome shotgun (WGS) entry which is preliminary data.</text>
</comment>
<evidence type="ECO:0000313" key="1">
    <source>
        <dbReference type="EMBL" id="TCP64255.1"/>
    </source>
</evidence>
<dbReference type="GO" id="GO:0046983">
    <property type="term" value="F:protein dimerization activity"/>
    <property type="evidence" value="ECO:0007669"/>
    <property type="project" value="InterPro"/>
</dbReference>
<dbReference type="InterPro" id="IPR018540">
    <property type="entry name" value="Spo0E-like"/>
</dbReference>
<dbReference type="AlphaFoldDB" id="A0A4R2RYS2"/>
<dbReference type="InterPro" id="IPR037208">
    <property type="entry name" value="Spo0E-like_sf"/>
</dbReference>
<dbReference type="Proteomes" id="UP000294746">
    <property type="component" value="Unassembled WGS sequence"/>
</dbReference>
<reference evidence="1 2" key="1">
    <citation type="submission" date="2019-03" db="EMBL/GenBank/DDBJ databases">
        <title>Genomic Encyclopedia of Type Strains, Phase IV (KMG-IV): sequencing the most valuable type-strain genomes for metagenomic binning, comparative biology and taxonomic classification.</title>
        <authorList>
            <person name="Goeker M."/>
        </authorList>
    </citation>
    <scope>NUCLEOTIDE SEQUENCE [LARGE SCALE GENOMIC DNA]</scope>
    <source>
        <strain evidence="1 2">DSM 46831</strain>
    </source>
</reference>
<organism evidence="1 2">
    <name type="scientific">Baia soyae</name>
    <dbReference type="NCBI Taxonomy" id="1544746"/>
    <lineage>
        <taxon>Bacteria</taxon>
        <taxon>Bacillati</taxon>
        <taxon>Bacillota</taxon>
        <taxon>Bacilli</taxon>
        <taxon>Bacillales</taxon>
        <taxon>Thermoactinomycetaceae</taxon>
        <taxon>Baia</taxon>
    </lineage>
</organism>
<dbReference type="InterPro" id="IPR036638">
    <property type="entry name" value="HLH_DNA-bd_sf"/>
</dbReference>
<protein>
    <submittedName>
        <fullName evidence="1">Spo0E like sporulation regulatory protein</fullName>
    </submittedName>
</protein>
<keyword evidence="2" id="KW-1185">Reference proteome</keyword>
<dbReference type="SUPFAM" id="SSF140500">
    <property type="entry name" value="BAS1536-like"/>
    <property type="match status" value="1"/>
</dbReference>
<dbReference type="EMBL" id="SLXV01000042">
    <property type="protein sequence ID" value="TCP64255.1"/>
    <property type="molecule type" value="Genomic_DNA"/>
</dbReference>
<sequence length="79" mass="9451">MLKRKLEEKIEVVRLEMEETAKIMGIGHPIVYQLSVELDQLHNEWHRMCGGKRKNIYKIRKNHIHVKECSAIEMYQYVG</sequence>
<dbReference type="Gene3D" id="4.10.280.10">
    <property type="entry name" value="Helix-loop-helix DNA-binding domain"/>
    <property type="match status" value="1"/>
</dbReference>
<dbReference type="OrthoDB" id="1684493at2"/>
<dbReference type="RefSeq" id="WP_131849639.1">
    <property type="nucleotide sequence ID" value="NZ_SLXV01000042.1"/>
</dbReference>
<evidence type="ECO:0000313" key="2">
    <source>
        <dbReference type="Proteomes" id="UP000294746"/>
    </source>
</evidence>
<dbReference type="Pfam" id="PF09388">
    <property type="entry name" value="SpoOE-like"/>
    <property type="match status" value="1"/>
</dbReference>
<proteinExistence type="predicted"/>
<gene>
    <name evidence="1" type="ORF">EDD57_14220</name>
</gene>
<name>A0A4R2RYS2_9BACL</name>
<dbReference type="GO" id="GO:0043937">
    <property type="term" value="P:regulation of sporulation"/>
    <property type="evidence" value="ECO:0007669"/>
    <property type="project" value="InterPro"/>
</dbReference>
<accession>A0A4R2RYS2</accession>